<keyword evidence="2" id="KW-1133">Transmembrane helix</keyword>
<feature type="region of interest" description="Disordered" evidence="1">
    <location>
        <begin position="49"/>
        <end position="122"/>
    </location>
</feature>
<evidence type="ECO:0000313" key="4">
    <source>
        <dbReference type="Ensembl" id="ENSORLP00000035535.1"/>
    </source>
</evidence>
<evidence type="ECO:0000259" key="3">
    <source>
        <dbReference type="PROSITE" id="PS50800"/>
    </source>
</evidence>
<dbReference type="Proteomes" id="UP000001038">
    <property type="component" value="Chromosome 17"/>
</dbReference>
<reference evidence="4" key="3">
    <citation type="submission" date="2025-09" db="UniProtKB">
        <authorList>
            <consortium name="Ensembl"/>
        </authorList>
    </citation>
    <scope>IDENTIFICATION</scope>
    <source>
        <strain evidence="4">Hd-rR</strain>
    </source>
</reference>
<keyword evidence="2" id="KW-0472">Membrane</keyword>
<sequence>LGCRRTSHFHCCYCPATVLNRSQFLKHLGAPHQEETLRWKPEARTVAPPQHLVAPPQPSEPPSQHLVAPPQPSKPPSQHLVAPPQPSEPPSQHLVAPPQPSEPPSQHLVAPPQRKHTEHFQSVSQERFLASQCVDAKNGVFAVEKSFSGPSKPVHVVKKSWGVSHKIVCEVDQCQLNRDFAHRSGMMSYECHHVRSLQYCPRADNQHVILSEETLERMVEQKWFGEERKASLLHCKKRADAEGVPLSVQLTVGGPPSKIHISVFEPKITYYSRLGRLIVGYDRKQNSWHCSCSKARQSCNHKAIAKWHLFVINEALFQKVKSTEAQLPHQSQDSSEDSSNNIFSYPPNDKSILKMLNYLLTYKKLLAELPKALIEKSRDGRTQDSFPKYLIPAETKCVKCEYPLGEEKIITSKARILTSTGVVEGVSTYRKSCLRCGMIYRYQQWEDGIHNFDDHVILSLHLCLMIRNALQTHTAVSKVIEIIETTERVSFPNKERILHAYLHFEALTNHDYAFTCVSCGYSPAVVVMDLHKKGVFSLPGELNKLLDSLIHDNLKPAYPKKNPFIVPPSYHHWSPWIGPHTRKSNSVLNTEYEKIKIPKESNQEEYDLINEERLSDELLNLKVQEVRALCKKCGVDSKGSKMDLVLRLWEKMSNRSNYNKVFEKVWGASGGWAVITCPCGVVYSVKFNLRAESPRDFVDMLLSWKHFPNVVVYDYARGLALHANRRQPGVFGPFHGRLLDPTPENIQQVSEGKVLVNMPWLRISQMPAEKDGHPLTGSAQHFALNDVFHQGNSKDKTDALRKLELVPELAGLINSQCVEQLFSGMRKNNYFLNMTTPSTHIFLQRNILHHYNMAKNQKAMVQYGHCYGCGRIWFWFVLFVLCFVYYFFISVGLVFFVDLCLYVCDYFQLNQVLDESKSPRDHIAMVDNTILTRSDFWSLGLEQDVDGMILNSCLKVIEKVIKVEHWIIIPVFVPGHWILCLLRPQAREIFYLDPLSGSGWRDDSRAHPIRFLAGQRLFWTVVGLAKQGCSNNCGVFVIMVRPGLFKNK</sequence>
<dbReference type="AlphaFoldDB" id="A0A3B3HUW4"/>
<dbReference type="SUPFAM" id="SSF54001">
    <property type="entry name" value="Cysteine proteinases"/>
    <property type="match status" value="1"/>
</dbReference>
<dbReference type="GeneTree" id="ENSGT00390000006983"/>
<reference evidence="4 5" key="1">
    <citation type="journal article" date="2007" name="Nature">
        <title>The medaka draft genome and insights into vertebrate genome evolution.</title>
        <authorList>
            <person name="Kasahara M."/>
            <person name="Naruse K."/>
            <person name="Sasaki S."/>
            <person name="Nakatani Y."/>
            <person name="Qu W."/>
            <person name="Ahsan B."/>
            <person name="Yamada T."/>
            <person name="Nagayasu Y."/>
            <person name="Doi K."/>
            <person name="Kasai Y."/>
            <person name="Jindo T."/>
            <person name="Kobayashi D."/>
            <person name="Shimada A."/>
            <person name="Toyoda A."/>
            <person name="Kuroki Y."/>
            <person name="Fujiyama A."/>
            <person name="Sasaki T."/>
            <person name="Shimizu A."/>
            <person name="Asakawa S."/>
            <person name="Shimizu N."/>
            <person name="Hashimoto S."/>
            <person name="Yang J."/>
            <person name="Lee Y."/>
            <person name="Matsushima K."/>
            <person name="Sugano S."/>
            <person name="Sakaizumi M."/>
            <person name="Narita T."/>
            <person name="Ohishi K."/>
            <person name="Haga S."/>
            <person name="Ohta F."/>
            <person name="Nomoto H."/>
            <person name="Nogata K."/>
            <person name="Morishita T."/>
            <person name="Endo T."/>
            <person name="Shin-I T."/>
            <person name="Takeda H."/>
            <person name="Morishita S."/>
            <person name="Kohara Y."/>
        </authorList>
    </citation>
    <scope>NUCLEOTIDE SEQUENCE [LARGE SCALE GENOMIC DNA]</scope>
    <source>
        <strain evidence="4 5">Hd-rR</strain>
    </source>
</reference>
<dbReference type="PROSITE" id="PS50800">
    <property type="entry name" value="SAP"/>
    <property type="match status" value="1"/>
</dbReference>
<evidence type="ECO:0000256" key="1">
    <source>
        <dbReference type="SAM" id="MobiDB-lite"/>
    </source>
</evidence>
<dbReference type="InterPro" id="IPR038765">
    <property type="entry name" value="Papain-like_cys_pep_sf"/>
</dbReference>
<dbReference type="Gene3D" id="3.40.395.10">
    <property type="entry name" value="Adenoviral Proteinase, Chain A"/>
    <property type="match status" value="1"/>
</dbReference>
<protein>
    <recommendedName>
        <fullName evidence="3">SAP domain-containing protein</fullName>
    </recommendedName>
</protein>
<dbReference type="Bgee" id="ENSORLG00000026721">
    <property type="expression patterns" value="Expressed in gastrula and 12 other cell types or tissues"/>
</dbReference>
<dbReference type="PROSITE" id="PS00028">
    <property type="entry name" value="ZINC_FINGER_C2H2_1"/>
    <property type="match status" value="1"/>
</dbReference>
<dbReference type="Gene3D" id="1.10.720.30">
    <property type="entry name" value="SAP domain"/>
    <property type="match status" value="1"/>
</dbReference>
<evidence type="ECO:0000256" key="2">
    <source>
        <dbReference type="SAM" id="Phobius"/>
    </source>
</evidence>
<reference evidence="4" key="2">
    <citation type="submission" date="2025-08" db="UniProtKB">
        <authorList>
            <consortium name="Ensembl"/>
        </authorList>
    </citation>
    <scope>IDENTIFICATION</scope>
    <source>
        <strain evidence="4">Hd-rR</strain>
    </source>
</reference>
<keyword evidence="2" id="KW-0812">Transmembrane</keyword>
<dbReference type="InterPro" id="IPR040648">
    <property type="entry name" value="HMGXB3_CxC4"/>
</dbReference>
<keyword evidence="5" id="KW-1185">Reference proteome</keyword>
<dbReference type="Ensembl" id="ENSORLT00000045118.1">
    <property type="protein sequence ID" value="ENSORLP00000035535.1"/>
    <property type="gene ID" value="ENSORLG00000026721.1"/>
</dbReference>
<dbReference type="PANTHER" id="PTHR17609:SF3">
    <property type="entry name" value="SAP DOMAIN-CONTAINING PROTEIN"/>
    <property type="match status" value="1"/>
</dbReference>
<dbReference type="InterPro" id="IPR036361">
    <property type="entry name" value="SAP_dom_sf"/>
</dbReference>
<dbReference type="InterPro" id="IPR013087">
    <property type="entry name" value="Znf_C2H2_type"/>
</dbReference>
<dbReference type="PANTHER" id="PTHR17609">
    <property type="entry name" value="HMG DOMAIN-CONTAINING PROTEIN 3"/>
    <property type="match status" value="1"/>
</dbReference>
<feature type="transmembrane region" description="Helical" evidence="2">
    <location>
        <begin position="872"/>
        <end position="897"/>
    </location>
</feature>
<dbReference type="Pfam" id="PF18717">
    <property type="entry name" value="CxC4"/>
    <property type="match status" value="1"/>
</dbReference>
<evidence type="ECO:0000313" key="5">
    <source>
        <dbReference type="Proteomes" id="UP000001038"/>
    </source>
</evidence>
<dbReference type="InterPro" id="IPR039598">
    <property type="entry name" value="HMGXB3"/>
</dbReference>
<dbReference type="InterPro" id="IPR003034">
    <property type="entry name" value="SAP_dom"/>
</dbReference>
<accession>A0A3B3HUW4</accession>
<dbReference type="InParanoid" id="A0A3B3HUW4"/>
<dbReference type="SUPFAM" id="SSF68906">
    <property type="entry name" value="SAP domain"/>
    <property type="match status" value="1"/>
</dbReference>
<organism evidence="4 5">
    <name type="scientific">Oryzias latipes</name>
    <name type="common">Japanese rice fish</name>
    <name type="synonym">Japanese killifish</name>
    <dbReference type="NCBI Taxonomy" id="8090"/>
    <lineage>
        <taxon>Eukaryota</taxon>
        <taxon>Metazoa</taxon>
        <taxon>Chordata</taxon>
        <taxon>Craniata</taxon>
        <taxon>Vertebrata</taxon>
        <taxon>Euteleostomi</taxon>
        <taxon>Actinopterygii</taxon>
        <taxon>Neopterygii</taxon>
        <taxon>Teleostei</taxon>
        <taxon>Neoteleostei</taxon>
        <taxon>Acanthomorphata</taxon>
        <taxon>Ovalentaria</taxon>
        <taxon>Atherinomorphae</taxon>
        <taxon>Beloniformes</taxon>
        <taxon>Adrianichthyidae</taxon>
        <taxon>Oryziinae</taxon>
        <taxon>Oryzias</taxon>
    </lineage>
</organism>
<feature type="domain" description="SAP" evidence="3">
    <location>
        <begin position="618"/>
        <end position="652"/>
    </location>
</feature>
<proteinExistence type="predicted"/>
<name>A0A3B3HUW4_ORYLA</name>